<feature type="transmembrane region" description="Helical" evidence="1">
    <location>
        <begin position="12"/>
        <end position="33"/>
    </location>
</feature>
<protein>
    <submittedName>
        <fullName evidence="2">Uncharacterized protein</fullName>
    </submittedName>
</protein>
<dbReference type="EMBL" id="FLUP01000001">
    <property type="protein sequence ID" value="SBV91553.1"/>
    <property type="molecule type" value="Genomic_DNA"/>
</dbReference>
<reference evidence="2" key="1">
    <citation type="submission" date="2016-04" db="EMBL/GenBank/DDBJ databases">
        <authorList>
            <person name="Evans L.H."/>
            <person name="Alamgir A."/>
            <person name="Owens N."/>
            <person name="Weber N.D."/>
            <person name="Virtaneva K."/>
            <person name="Barbian K."/>
            <person name="Babar A."/>
            <person name="Rosenke K."/>
        </authorList>
    </citation>
    <scope>NUCLEOTIDE SEQUENCE</scope>
    <source>
        <strain evidence="2">92-2</strain>
    </source>
</reference>
<sequence>MPVDTLLQLLQLALAVIGTLITLLIALIVYVFLSLKSEVRQVQSAVSEQGLKQARLVHKTECREVEDAINDHLERHDSQLLDHSQRIVRMETRLDARGGRHELS</sequence>
<name>A0A212IWF5_9BACT</name>
<evidence type="ECO:0000256" key="1">
    <source>
        <dbReference type="SAM" id="Phobius"/>
    </source>
</evidence>
<evidence type="ECO:0000313" key="2">
    <source>
        <dbReference type="EMBL" id="SBV91553.1"/>
    </source>
</evidence>
<keyword evidence="1" id="KW-1133">Transmembrane helix</keyword>
<accession>A0A212IWF5</accession>
<proteinExistence type="predicted"/>
<keyword evidence="1" id="KW-0812">Transmembrane</keyword>
<organism evidence="2">
    <name type="scientific">uncultured Desulfovibrio sp</name>
    <dbReference type="NCBI Taxonomy" id="167968"/>
    <lineage>
        <taxon>Bacteria</taxon>
        <taxon>Pseudomonadati</taxon>
        <taxon>Thermodesulfobacteriota</taxon>
        <taxon>Desulfovibrionia</taxon>
        <taxon>Desulfovibrionales</taxon>
        <taxon>Desulfovibrionaceae</taxon>
        <taxon>Desulfovibrio</taxon>
        <taxon>environmental samples</taxon>
    </lineage>
</organism>
<gene>
    <name evidence="2" type="ORF">KM92DES2_10149</name>
</gene>
<dbReference type="RefSeq" id="WP_296934886.1">
    <property type="nucleotide sequence ID" value="NZ_LT598928.1"/>
</dbReference>
<keyword evidence="1" id="KW-0472">Membrane</keyword>
<dbReference type="AlphaFoldDB" id="A0A212IWF5"/>